<dbReference type="InParanoid" id="A0A3N4KI76"/>
<feature type="compositionally biased region" description="Low complexity" evidence="1">
    <location>
        <begin position="152"/>
        <end position="162"/>
    </location>
</feature>
<feature type="transmembrane region" description="Helical" evidence="2">
    <location>
        <begin position="378"/>
        <end position="403"/>
    </location>
</feature>
<evidence type="ECO:0000313" key="4">
    <source>
        <dbReference type="Proteomes" id="UP000277580"/>
    </source>
</evidence>
<feature type="transmembrane region" description="Helical" evidence="2">
    <location>
        <begin position="60"/>
        <end position="82"/>
    </location>
</feature>
<name>A0A3N4KI76_9PEZI</name>
<feature type="transmembrane region" description="Helical" evidence="2">
    <location>
        <begin position="202"/>
        <end position="222"/>
    </location>
</feature>
<feature type="transmembrane region" description="Helical" evidence="2">
    <location>
        <begin position="442"/>
        <end position="464"/>
    </location>
</feature>
<keyword evidence="2" id="KW-0812">Transmembrane</keyword>
<keyword evidence="2" id="KW-1133">Transmembrane helix</keyword>
<feature type="transmembrane region" description="Helical" evidence="2">
    <location>
        <begin position="534"/>
        <end position="556"/>
    </location>
</feature>
<feature type="transmembrane region" description="Helical" evidence="2">
    <location>
        <begin position="415"/>
        <end position="436"/>
    </location>
</feature>
<feature type="transmembrane region" description="Helical" evidence="2">
    <location>
        <begin position="21"/>
        <end position="40"/>
    </location>
</feature>
<dbReference type="Gene3D" id="1.20.1250.20">
    <property type="entry name" value="MFS general substrate transporter like domains"/>
    <property type="match status" value="2"/>
</dbReference>
<evidence type="ECO:0000313" key="3">
    <source>
        <dbReference type="EMBL" id="RPB10264.1"/>
    </source>
</evidence>
<dbReference type="OrthoDB" id="18110at2759"/>
<organism evidence="3 4">
    <name type="scientific">Morchella conica CCBAS932</name>
    <dbReference type="NCBI Taxonomy" id="1392247"/>
    <lineage>
        <taxon>Eukaryota</taxon>
        <taxon>Fungi</taxon>
        <taxon>Dikarya</taxon>
        <taxon>Ascomycota</taxon>
        <taxon>Pezizomycotina</taxon>
        <taxon>Pezizomycetes</taxon>
        <taxon>Pezizales</taxon>
        <taxon>Morchellaceae</taxon>
        <taxon>Morchella</taxon>
    </lineage>
</organism>
<feature type="transmembrane region" description="Helical" evidence="2">
    <location>
        <begin position="502"/>
        <end position="522"/>
    </location>
</feature>
<keyword evidence="2" id="KW-0472">Membrane</keyword>
<feature type="compositionally biased region" description="Pro residues" evidence="1">
    <location>
        <begin position="168"/>
        <end position="180"/>
    </location>
</feature>
<sequence length="559" mass="57557">MATGTLLSHLPFSPHIRPLHAATYLLGVSLFSISFLVFLNSSVSFVVTDLLHIAPPIGNIVGTLGFADELVAIVAAPVWGVLSDGPLGTRGVAVTGFMIIAASLVVFVNVPSVYPGLLLARMFFSVGAAAVATMVSAILPEMTASPLPPPSSSSSSPPAALPRGRIATPPPSELPTPVPPDVEAAAAAAAATTARRHPTGKLAGLVGLFTGLGALLALGAFLPLPTHFEGGPGGREEAVRRAFYSVALVALAVGVWCLLGLPAPVQQTVQEEEQVSLGFRAKQWLWTKVWGGDPAVLEPPVGGGGGGGGGGLVSLKAAVRAGLYDSRIALSYLGGFVARSTSVGISLFIPLFVNHYFIVSGKCPPDSQDDPKHGCRKAYLLAAALTGMSQLSALLCAPLFGYWSDHPPFGSHRNTPLILSGVLGVAGFGGFAMARVAEMSPGVVACVVLMGVAQIGGIVGSLGVMGRGIVEEEEIEEMGEEEYVGIAVTGTRRRRRRRDVKGGIAGVYSLCGGAGILALTKLGGWGFDAVSVGWPFWMLASFEGMLVVGAVAEAVWGRK</sequence>
<feature type="transmembrane region" description="Helical" evidence="2">
    <location>
        <begin position="336"/>
        <end position="358"/>
    </location>
</feature>
<dbReference type="PANTHER" id="PTHR23524:SF1">
    <property type="entry name" value="MRH DOMAIN-CONTAINING PROTEIN-RELATED"/>
    <property type="match status" value="1"/>
</dbReference>
<dbReference type="EMBL" id="ML119144">
    <property type="protein sequence ID" value="RPB10264.1"/>
    <property type="molecule type" value="Genomic_DNA"/>
</dbReference>
<evidence type="ECO:0000256" key="2">
    <source>
        <dbReference type="SAM" id="Phobius"/>
    </source>
</evidence>
<evidence type="ECO:0000256" key="1">
    <source>
        <dbReference type="SAM" id="MobiDB-lite"/>
    </source>
</evidence>
<dbReference type="InterPro" id="IPR036259">
    <property type="entry name" value="MFS_trans_sf"/>
</dbReference>
<keyword evidence="4" id="KW-1185">Reference proteome</keyword>
<feature type="region of interest" description="Disordered" evidence="1">
    <location>
        <begin position="145"/>
        <end position="180"/>
    </location>
</feature>
<dbReference type="STRING" id="1392247.A0A3N4KI76"/>
<feature type="transmembrane region" description="Helical" evidence="2">
    <location>
        <begin position="94"/>
        <end position="114"/>
    </location>
</feature>
<dbReference type="PANTHER" id="PTHR23524">
    <property type="entry name" value="TRANSPORTER, PUTATIVE (AFU_ORTHOLOGUE AFUA_8G04850)-RELATED"/>
    <property type="match status" value="1"/>
</dbReference>
<protein>
    <recommendedName>
        <fullName evidence="5">MFS general substrate transporter</fullName>
    </recommendedName>
</protein>
<accession>A0A3N4KI76</accession>
<reference evidence="3 4" key="1">
    <citation type="journal article" date="2018" name="Nat. Ecol. Evol.">
        <title>Pezizomycetes genomes reveal the molecular basis of ectomycorrhizal truffle lifestyle.</title>
        <authorList>
            <person name="Murat C."/>
            <person name="Payen T."/>
            <person name="Noel B."/>
            <person name="Kuo A."/>
            <person name="Morin E."/>
            <person name="Chen J."/>
            <person name="Kohler A."/>
            <person name="Krizsan K."/>
            <person name="Balestrini R."/>
            <person name="Da Silva C."/>
            <person name="Montanini B."/>
            <person name="Hainaut M."/>
            <person name="Levati E."/>
            <person name="Barry K.W."/>
            <person name="Belfiori B."/>
            <person name="Cichocki N."/>
            <person name="Clum A."/>
            <person name="Dockter R.B."/>
            <person name="Fauchery L."/>
            <person name="Guy J."/>
            <person name="Iotti M."/>
            <person name="Le Tacon F."/>
            <person name="Lindquist E.A."/>
            <person name="Lipzen A."/>
            <person name="Malagnac F."/>
            <person name="Mello A."/>
            <person name="Molinier V."/>
            <person name="Miyauchi S."/>
            <person name="Poulain J."/>
            <person name="Riccioni C."/>
            <person name="Rubini A."/>
            <person name="Sitrit Y."/>
            <person name="Splivallo R."/>
            <person name="Traeger S."/>
            <person name="Wang M."/>
            <person name="Zifcakova L."/>
            <person name="Wipf D."/>
            <person name="Zambonelli A."/>
            <person name="Paolocci F."/>
            <person name="Nowrousian M."/>
            <person name="Ottonello S."/>
            <person name="Baldrian P."/>
            <person name="Spatafora J.W."/>
            <person name="Henrissat B."/>
            <person name="Nagy L.G."/>
            <person name="Aury J.M."/>
            <person name="Wincker P."/>
            <person name="Grigoriev I.V."/>
            <person name="Bonfante P."/>
            <person name="Martin F.M."/>
        </authorList>
    </citation>
    <scope>NUCLEOTIDE SEQUENCE [LARGE SCALE GENOMIC DNA]</scope>
    <source>
        <strain evidence="3 4">CCBAS932</strain>
    </source>
</reference>
<dbReference type="SUPFAM" id="SSF103473">
    <property type="entry name" value="MFS general substrate transporter"/>
    <property type="match status" value="2"/>
</dbReference>
<evidence type="ECO:0008006" key="5">
    <source>
        <dbReference type="Google" id="ProtNLM"/>
    </source>
</evidence>
<dbReference type="Proteomes" id="UP000277580">
    <property type="component" value="Unassembled WGS sequence"/>
</dbReference>
<gene>
    <name evidence="3" type="ORF">P167DRAFT_491225</name>
</gene>
<feature type="transmembrane region" description="Helical" evidence="2">
    <location>
        <begin position="242"/>
        <end position="261"/>
    </location>
</feature>
<proteinExistence type="predicted"/>
<dbReference type="AlphaFoldDB" id="A0A3N4KI76"/>